<feature type="repeat" description="Solcar" evidence="6">
    <location>
        <begin position="189"/>
        <end position="275"/>
    </location>
</feature>
<feature type="transmembrane region" description="Helical" evidence="8">
    <location>
        <begin position="247"/>
        <end position="269"/>
    </location>
</feature>
<dbReference type="AlphaFoldDB" id="A0AAV2G3T3"/>
<dbReference type="EMBL" id="OZ034820">
    <property type="protein sequence ID" value="CAL1404255.1"/>
    <property type="molecule type" value="Genomic_DNA"/>
</dbReference>
<evidence type="ECO:0000256" key="5">
    <source>
        <dbReference type="ARBA" id="ARBA00023136"/>
    </source>
</evidence>
<dbReference type="GO" id="GO:0055085">
    <property type="term" value="P:transmembrane transport"/>
    <property type="evidence" value="ECO:0007669"/>
    <property type="project" value="InterPro"/>
</dbReference>
<dbReference type="GO" id="GO:0016020">
    <property type="term" value="C:membrane"/>
    <property type="evidence" value="ECO:0007669"/>
    <property type="project" value="UniProtKB-SubCell"/>
</dbReference>
<dbReference type="Gene3D" id="1.50.40.10">
    <property type="entry name" value="Mitochondrial carrier domain"/>
    <property type="match status" value="1"/>
</dbReference>
<evidence type="ECO:0000256" key="2">
    <source>
        <dbReference type="ARBA" id="ARBA00022448"/>
    </source>
</evidence>
<dbReference type="Pfam" id="PF00153">
    <property type="entry name" value="Mito_carr"/>
    <property type="match status" value="3"/>
</dbReference>
<dbReference type="InterPro" id="IPR023395">
    <property type="entry name" value="MCP_dom_sf"/>
</dbReference>
<sequence>MAAKEFICAIESLQLVACLNRHEESFEKLVRQNPKKFVGVMRRNEARLRQDFIDNAADCIRVFREFREFVEQQLLFGTIGFDPLLYNFALYPLAAVAALALSEACTVPLSRITILSQVEGGAPAGDRRRMNILQQAVRIVEEQGGSDVGCKGLWRGSKVFVAHRLAFYGIHLSAYTNFKALIQGSLRLNPVGVAFIGGGLAALTASSVLYPLDTVKTHMALQTSKEYRGAWGTYRNMICKDGGHRSLYAGLSASLLRVVPSMAVSLSVYERLSMLWDDLRPGDSLFTTTLVCGSIAGLAASLATYPLDVVQRRLQTAAAGSGGSGLVAVGRMFGEIVREEGVGGLYRGVQAHCLKTVLDHAVAYTTYEMAKVPSAFMRLVRIGDY</sequence>
<dbReference type="InterPro" id="IPR018108">
    <property type="entry name" value="MCP_transmembrane"/>
</dbReference>
<proteinExistence type="inferred from homology"/>
<feature type="transmembrane region" description="Helical" evidence="8">
    <location>
        <begin position="284"/>
        <end position="305"/>
    </location>
</feature>
<evidence type="ECO:0000256" key="8">
    <source>
        <dbReference type="SAM" id="Phobius"/>
    </source>
</evidence>
<protein>
    <recommendedName>
        <fullName evidence="11">Mitochondrial carrier protein</fullName>
    </recommendedName>
</protein>
<feature type="transmembrane region" description="Helical" evidence="8">
    <location>
        <begin position="191"/>
        <end position="212"/>
    </location>
</feature>
<name>A0AAV2G3T3_9ROSI</name>
<evidence type="ECO:0000313" key="9">
    <source>
        <dbReference type="EMBL" id="CAL1404255.1"/>
    </source>
</evidence>
<dbReference type="PROSITE" id="PS50920">
    <property type="entry name" value="SOLCAR"/>
    <property type="match status" value="3"/>
</dbReference>
<evidence type="ECO:0000313" key="10">
    <source>
        <dbReference type="Proteomes" id="UP001497516"/>
    </source>
</evidence>
<feature type="repeat" description="Solcar" evidence="6">
    <location>
        <begin position="284"/>
        <end position="373"/>
    </location>
</feature>
<keyword evidence="8" id="KW-1133">Transmembrane helix</keyword>
<dbReference type="InterPro" id="IPR002067">
    <property type="entry name" value="MCP"/>
</dbReference>
<evidence type="ECO:0008006" key="11">
    <source>
        <dbReference type="Google" id="ProtNLM"/>
    </source>
</evidence>
<comment type="similarity">
    <text evidence="7">Belongs to the mitochondrial carrier (TC 2.A.29) family.</text>
</comment>
<dbReference type="PRINTS" id="PR00926">
    <property type="entry name" value="MITOCARRIER"/>
</dbReference>
<dbReference type="SUPFAM" id="SSF103506">
    <property type="entry name" value="Mitochondrial carrier"/>
    <property type="match status" value="1"/>
</dbReference>
<keyword evidence="5 6" id="KW-0472">Membrane</keyword>
<evidence type="ECO:0000256" key="7">
    <source>
        <dbReference type="RuleBase" id="RU000488"/>
    </source>
</evidence>
<organism evidence="9 10">
    <name type="scientific">Linum trigynum</name>
    <dbReference type="NCBI Taxonomy" id="586398"/>
    <lineage>
        <taxon>Eukaryota</taxon>
        <taxon>Viridiplantae</taxon>
        <taxon>Streptophyta</taxon>
        <taxon>Embryophyta</taxon>
        <taxon>Tracheophyta</taxon>
        <taxon>Spermatophyta</taxon>
        <taxon>Magnoliopsida</taxon>
        <taxon>eudicotyledons</taxon>
        <taxon>Gunneridae</taxon>
        <taxon>Pentapetalae</taxon>
        <taxon>rosids</taxon>
        <taxon>fabids</taxon>
        <taxon>Malpighiales</taxon>
        <taxon>Linaceae</taxon>
        <taxon>Linum</taxon>
    </lineage>
</organism>
<reference evidence="9 10" key="1">
    <citation type="submission" date="2024-04" db="EMBL/GenBank/DDBJ databases">
        <authorList>
            <person name="Fracassetti M."/>
        </authorList>
    </citation>
    <scope>NUCLEOTIDE SEQUENCE [LARGE SCALE GENOMIC DNA]</scope>
</reference>
<dbReference type="Proteomes" id="UP001497516">
    <property type="component" value="Chromosome 7"/>
</dbReference>
<comment type="subcellular location">
    <subcellularLocation>
        <location evidence="1">Membrane</location>
        <topology evidence="1">Multi-pass membrane protein</topology>
    </subcellularLocation>
</comment>
<keyword evidence="4" id="KW-0677">Repeat</keyword>
<keyword evidence="10" id="KW-1185">Reference proteome</keyword>
<keyword evidence="3 6" id="KW-0812">Transmembrane</keyword>
<feature type="repeat" description="Solcar" evidence="6">
    <location>
        <begin position="86"/>
        <end position="181"/>
    </location>
</feature>
<evidence type="ECO:0000256" key="6">
    <source>
        <dbReference type="PROSITE-ProRule" id="PRU00282"/>
    </source>
</evidence>
<evidence type="ECO:0000256" key="4">
    <source>
        <dbReference type="ARBA" id="ARBA00022737"/>
    </source>
</evidence>
<keyword evidence="2 7" id="KW-0813">Transport</keyword>
<accession>A0AAV2G3T3</accession>
<evidence type="ECO:0000256" key="3">
    <source>
        <dbReference type="ARBA" id="ARBA00022692"/>
    </source>
</evidence>
<evidence type="ECO:0000256" key="1">
    <source>
        <dbReference type="ARBA" id="ARBA00004141"/>
    </source>
</evidence>
<dbReference type="PANTHER" id="PTHR24089">
    <property type="entry name" value="SOLUTE CARRIER FAMILY 25"/>
    <property type="match status" value="1"/>
</dbReference>
<gene>
    <name evidence="9" type="ORF">LTRI10_LOCUS44125</name>
</gene>